<dbReference type="EMBL" id="VJMH01005124">
    <property type="protein sequence ID" value="KAF0700431.1"/>
    <property type="molecule type" value="Genomic_DNA"/>
</dbReference>
<comment type="similarity">
    <text evidence="1">Belongs to the UFM1 family.</text>
</comment>
<evidence type="ECO:0000256" key="1">
    <source>
        <dbReference type="ARBA" id="ARBA00010230"/>
    </source>
</evidence>
<feature type="compositionally biased region" description="Basic and acidic residues" evidence="5">
    <location>
        <begin position="114"/>
        <end position="129"/>
    </location>
</feature>
<dbReference type="FunFam" id="3.10.20.90:FF:000044">
    <property type="entry name" value="Ubiquitin-fold modifier 1"/>
    <property type="match status" value="1"/>
</dbReference>
<dbReference type="InterPro" id="IPR005375">
    <property type="entry name" value="UFM1"/>
</dbReference>
<evidence type="ECO:0000256" key="4">
    <source>
        <dbReference type="ARBA" id="ARBA00022786"/>
    </source>
</evidence>
<dbReference type="PANTHER" id="PTHR15825:SF0">
    <property type="entry name" value="UBIQUITIN-FOLD MODIFIER 1"/>
    <property type="match status" value="1"/>
</dbReference>
<dbReference type="SUPFAM" id="SSF54236">
    <property type="entry name" value="Ubiquitin-like"/>
    <property type="match status" value="1"/>
</dbReference>
<dbReference type="AlphaFoldDB" id="A0A485KM19"/>
<dbReference type="Proteomes" id="UP000332933">
    <property type="component" value="Unassembled WGS sequence"/>
</dbReference>
<dbReference type="CDD" id="cd01766">
    <property type="entry name" value="Ubl_UFM1"/>
    <property type="match status" value="1"/>
</dbReference>
<protein>
    <recommendedName>
        <fullName evidence="2">Ubiquitin-fold modifier 1</fullName>
    </recommendedName>
</protein>
<evidence type="ECO:0000256" key="5">
    <source>
        <dbReference type="SAM" id="MobiDB-lite"/>
    </source>
</evidence>
<keyword evidence="4" id="KW-0833">Ubl conjugation pathway</keyword>
<proteinExistence type="inferred from homology"/>
<keyword evidence="8" id="KW-1185">Reference proteome</keyword>
<name>A0A485KM19_9STRA</name>
<dbReference type="InterPro" id="IPR029071">
    <property type="entry name" value="Ubiquitin-like_domsf"/>
</dbReference>
<dbReference type="OrthoDB" id="284357at2759"/>
<evidence type="ECO:0000313" key="7">
    <source>
        <dbReference type="EMBL" id="VFT85940.1"/>
    </source>
</evidence>
<reference evidence="7 8" key="1">
    <citation type="submission" date="2019-03" db="EMBL/GenBank/DDBJ databases">
        <authorList>
            <person name="Gaulin E."/>
            <person name="Dumas B."/>
        </authorList>
    </citation>
    <scope>NUCLEOTIDE SEQUENCE [LARGE SCALE GENOMIC DNA]</scope>
    <source>
        <strain evidence="7">CBS 568.67</strain>
    </source>
</reference>
<dbReference type="EMBL" id="CAADRA010005145">
    <property type="protein sequence ID" value="VFT85940.1"/>
    <property type="molecule type" value="Genomic_DNA"/>
</dbReference>
<evidence type="ECO:0000256" key="2">
    <source>
        <dbReference type="ARBA" id="ARBA00015319"/>
    </source>
</evidence>
<feature type="region of interest" description="Disordered" evidence="5">
    <location>
        <begin position="100"/>
        <end position="132"/>
    </location>
</feature>
<reference evidence="6" key="2">
    <citation type="submission" date="2019-06" db="EMBL/GenBank/DDBJ databases">
        <title>Genomics analysis of Aphanomyces spp. identifies a new class of oomycete effector associated with host adaptation.</title>
        <authorList>
            <person name="Gaulin E."/>
        </authorList>
    </citation>
    <scope>NUCLEOTIDE SEQUENCE</scope>
    <source>
        <strain evidence="6">CBS 578.67</strain>
    </source>
</reference>
<dbReference type="PANTHER" id="PTHR15825">
    <property type="entry name" value="UBIQUITIN-FOLD MODIFIER 1"/>
    <property type="match status" value="1"/>
</dbReference>
<evidence type="ECO:0000313" key="8">
    <source>
        <dbReference type="Proteomes" id="UP000332933"/>
    </source>
</evidence>
<dbReference type="GO" id="GO:1990592">
    <property type="term" value="P:protein K69-linked ufmylation"/>
    <property type="evidence" value="ECO:0007669"/>
    <property type="project" value="TreeGrafter"/>
</dbReference>
<keyword evidence="3" id="KW-1017">Isopeptide bond</keyword>
<dbReference type="Gene3D" id="3.10.20.90">
    <property type="entry name" value="Phosphatidylinositol 3-kinase Catalytic Subunit, Chain A, domain 1"/>
    <property type="match status" value="1"/>
</dbReference>
<sequence length="293" mass="32959">MEKLELMRVPRPKVRVLPSAATVAASLPKIHMSDEQKELVRSMQHYSFRRMQENHVRCAQILHGKMQWRAVEFMDADEEKECIESEMRLRDKIRQLEEANTALEESTSAAVADAADRRTKRPREPESVKVNKAAKPTWSVSSCSAIHEVARMHKHGYTGMDSALSSMKTACMYPFLCHSIMINEVLHLHALGRSKNVQRSTAKVTFKITLASDPKLPFRVVSVPDQAPFTAVLKYVAEEFKVPPATSAIITTDGIGINPSQSAGNIFLKHGSDLRLIPRDRVGGMRRYHVDSI</sequence>
<dbReference type="Pfam" id="PF03671">
    <property type="entry name" value="Ufm1"/>
    <property type="match status" value="1"/>
</dbReference>
<gene>
    <name evidence="7" type="primary">Aste57867_9056</name>
    <name evidence="6" type="ORF">As57867_009020</name>
    <name evidence="7" type="ORF">ASTE57867_9056</name>
</gene>
<dbReference type="GO" id="GO:0005634">
    <property type="term" value="C:nucleus"/>
    <property type="evidence" value="ECO:0007669"/>
    <property type="project" value="TreeGrafter"/>
</dbReference>
<evidence type="ECO:0000256" key="3">
    <source>
        <dbReference type="ARBA" id="ARBA00022499"/>
    </source>
</evidence>
<organism evidence="7 8">
    <name type="scientific">Aphanomyces stellatus</name>
    <dbReference type="NCBI Taxonomy" id="120398"/>
    <lineage>
        <taxon>Eukaryota</taxon>
        <taxon>Sar</taxon>
        <taxon>Stramenopiles</taxon>
        <taxon>Oomycota</taxon>
        <taxon>Saprolegniomycetes</taxon>
        <taxon>Saprolegniales</taxon>
        <taxon>Verrucalvaceae</taxon>
        <taxon>Aphanomyces</taxon>
    </lineage>
</organism>
<accession>A0A485KM19</accession>
<evidence type="ECO:0000313" key="6">
    <source>
        <dbReference type="EMBL" id="KAF0700431.1"/>
    </source>
</evidence>
<dbReference type="GO" id="GO:0005737">
    <property type="term" value="C:cytoplasm"/>
    <property type="evidence" value="ECO:0007669"/>
    <property type="project" value="TreeGrafter"/>
</dbReference>